<dbReference type="PANTHER" id="PTHR36510">
    <property type="entry name" value="GLUTAMATE--CYSTEINE LIGASE 2-RELATED"/>
    <property type="match status" value="1"/>
</dbReference>
<dbReference type="HAMAP" id="MF_01609">
    <property type="entry name" value="Glu_cys_ligase_2"/>
    <property type="match status" value="1"/>
</dbReference>
<dbReference type="NCBIfam" id="NF010039">
    <property type="entry name" value="PRK13515.1"/>
    <property type="match status" value="1"/>
</dbReference>
<evidence type="ECO:0000256" key="1">
    <source>
        <dbReference type="ARBA" id="ARBA00022598"/>
    </source>
</evidence>
<organism evidence="4">
    <name type="scientific">marine sediment metagenome</name>
    <dbReference type="NCBI Taxonomy" id="412755"/>
    <lineage>
        <taxon>unclassified sequences</taxon>
        <taxon>metagenomes</taxon>
        <taxon>ecological metagenomes</taxon>
    </lineage>
</organism>
<comment type="caution">
    <text evidence="4">The sequence shown here is derived from an EMBL/GenBank/DDBJ whole genome shotgun (WGS) entry which is preliminary data.</text>
</comment>
<dbReference type="Pfam" id="PF04107">
    <property type="entry name" value="GCS2"/>
    <property type="match status" value="1"/>
</dbReference>
<protein>
    <recommendedName>
        <fullName evidence="5">Glutamate--cysteine ligase</fullName>
    </recommendedName>
</protein>
<dbReference type="GO" id="GO:0004357">
    <property type="term" value="F:glutamate-cysteine ligase activity"/>
    <property type="evidence" value="ECO:0007669"/>
    <property type="project" value="InterPro"/>
</dbReference>
<dbReference type="InterPro" id="IPR011793">
    <property type="entry name" value="YbdK"/>
</dbReference>
<dbReference type="AlphaFoldDB" id="A0A0F9DCG2"/>
<dbReference type="InterPro" id="IPR006336">
    <property type="entry name" value="GCS2"/>
</dbReference>
<dbReference type="GO" id="GO:0042398">
    <property type="term" value="P:modified amino acid biosynthetic process"/>
    <property type="evidence" value="ECO:0007669"/>
    <property type="project" value="InterPro"/>
</dbReference>
<name>A0A0F9DCG2_9ZZZZ</name>
<keyword evidence="1" id="KW-0436">Ligase</keyword>
<evidence type="ECO:0008006" key="5">
    <source>
        <dbReference type="Google" id="ProtNLM"/>
    </source>
</evidence>
<evidence type="ECO:0000313" key="4">
    <source>
        <dbReference type="EMBL" id="KKL59329.1"/>
    </source>
</evidence>
<dbReference type="EMBL" id="LAZR01029523">
    <property type="protein sequence ID" value="KKL59329.1"/>
    <property type="molecule type" value="Genomic_DNA"/>
</dbReference>
<dbReference type="GO" id="GO:0005524">
    <property type="term" value="F:ATP binding"/>
    <property type="evidence" value="ECO:0007669"/>
    <property type="project" value="UniProtKB-KW"/>
</dbReference>
<evidence type="ECO:0000256" key="3">
    <source>
        <dbReference type="ARBA" id="ARBA00022840"/>
    </source>
</evidence>
<keyword evidence="3" id="KW-0067">ATP-binding</keyword>
<dbReference type="SUPFAM" id="SSF55931">
    <property type="entry name" value="Glutamine synthetase/guanido kinase"/>
    <property type="match status" value="1"/>
</dbReference>
<dbReference type="PANTHER" id="PTHR36510:SF1">
    <property type="entry name" value="GLUTAMATE--CYSTEINE LIGASE 2-RELATED"/>
    <property type="match status" value="1"/>
</dbReference>
<reference evidence="4" key="1">
    <citation type="journal article" date="2015" name="Nature">
        <title>Complex archaea that bridge the gap between prokaryotes and eukaryotes.</title>
        <authorList>
            <person name="Spang A."/>
            <person name="Saw J.H."/>
            <person name="Jorgensen S.L."/>
            <person name="Zaremba-Niedzwiedzka K."/>
            <person name="Martijn J."/>
            <person name="Lind A.E."/>
            <person name="van Eijk R."/>
            <person name="Schleper C."/>
            <person name="Guy L."/>
            <person name="Ettema T.J."/>
        </authorList>
    </citation>
    <scope>NUCLEOTIDE SEQUENCE</scope>
</reference>
<dbReference type="InterPro" id="IPR014746">
    <property type="entry name" value="Gln_synth/guanido_kin_cat_dom"/>
</dbReference>
<keyword evidence="2" id="KW-0547">Nucleotide-binding</keyword>
<gene>
    <name evidence="4" type="ORF">LCGC14_2216450</name>
</gene>
<accession>A0A0F9DCG2</accession>
<evidence type="ECO:0000256" key="2">
    <source>
        <dbReference type="ARBA" id="ARBA00022741"/>
    </source>
</evidence>
<dbReference type="InterPro" id="IPR050141">
    <property type="entry name" value="GCL_type2/YbdK_subfam"/>
</dbReference>
<dbReference type="NCBIfam" id="TIGR02050">
    <property type="entry name" value="gshA_cyan_rel"/>
    <property type="match status" value="1"/>
</dbReference>
<dbReference type="Gene3D" id="3.30.590.20">
    <property type="match status" value="1"/>
</dbReference>
<proteinExistence type="inferred from homology"/>
<sequence>MQSKFTIGIEEEYLLVDKDSLALADTPKALMEACREALQDQVSPEFLQCQIEIGTKPCETVAEARDDLRRLRSTISDLAGQHNLAPIAASCHPFSDWKTQETTDKQRYSQLEVELGDIARRMLICGMHVHVGIDEDDLRIDLMPQLSYFLPHLLALSASSPFWQGEDTGLASYRLTVMDNMPRTGLPPQLSSWAEYERTTDTLTEMGIIEDASKIWWDLRPSSHYPTLESRICDVQPRLSHAIGLAGLTQALCRFLLRLRDSNMRWRAYDRFLISENRWRAQRYGTAEALIDFGDLKLKPFPALFEEIIGLIAEDAEALGCLDEVCALRDLVKDGTSAERQRQVWTKAPERRGGEAVVRHLIEEFHADL</sequence>